<dbReference type="Pfam" id="PF00589">
    <property type="entry name" value="Phage_integrase"/>
    <property type="match status" value="1"/>
</dbReference>
<keyword evidence="15" id="KW-1185">Reference proteome</keyword>
<dbReference type="PANTHER" id="PTHR30349">
    <property type="entry name" value="PHAGE INTEGRASE-RELATED"/>
    <property type="match status" value="1"/>
</dbReference>
<dbReference type="InterPro" id="IPR013762">
    <property type="entry name" value="Integrase-like_cat_sf"/>
</dbReference>
<keyword evidence="6 11" id="KW-0159">Chromosome partition</keyword>
<evidence type="ECO:0000313" key="14">
    <source>
        <dbReference type="EMBL" id="MEY8662709.1"/>
    </source>
</evidence>
<dbReference type="PROSITE" id="PS51900">
    <property type="entry name" value="CB"/>
    <property type="match status" value="1"/>
</dbReference>
<dbReference type="SUPFAM" id="SSF56349">
    <property type="entry name" value="DNA breaking-rejoining enzymes"/>
    <property type="match status" value="1"/>
</dbReference>
<dbReference type="Pfam" id="PF02899">
    <property type="entry name" value="Phage_int_SAM_1"/>
    <property type="match status" value="1"/>
</dbReference>
<dbReference type="InterPro" id="IPR010998">
    <property type="entry name" value="Integrase_recombinase_N"/>
</dbReference>
<evidence type="ECO:0000256" key="4">
    <source>
        <dbReference type="ARBA" id="ARBA00022490"/>
    </source>
</evidence>
<feature type="active site" evidence="11">
    <location>
        <position position="151"/>
    </location>
</feature>
<dbReference type="PROSITE" id="PS51898">
    <property type="entry name" value="TYR_RECOMBINASE"/>
    <property type="match status" value="1"/>
</dbReference>
<evidence type="ECO:0000256" key="3">
    <source>
        <dbReference type="ARBA" id="ARBA00015810"/>
    </source>
</evidence>
<feature type="active site" evidence="11">
    <location>
        <position position="245"/>
    </location>
</feature>
<accession>A0ABV4DQH7</accession>
<dbReference type="Gene3D" id="1.10.150.130">
    <property type="match status" value="1"/>
</dbReference>
<proteinExistence type="inferred from homology"/>
<feature type="active site" evidence="11">
    <location>
        <position position="175"/>
    </location>
</feature>
<feature type="domain" description="Tyr recombinase" evidence="12">
    <location>
        <begin position="111"/>
        <end position="293"/>
    </location>
</feature>
<dbReference type="InterPro" id="IPR044068">
    <property type="entry name" value="CB"/>
</dbReference>
<evidence type="ECO:0000256" key="11">
    <source>
        <dbReference type="HAMAP-Rule" id="MF_01807"/>
    </source>
</evidence>
<dbReference type="Gene3D" id="1.10.443.10">
    <property type="entry name" value="Intergrase catalytic core"/>
    <property type="match status" value="1"/>
</dbReference>
<comment type="caution">
    <text evidence="14">The sequence shown here is derived from an EMBL/GenBank/DDBJ whole genome shotgun (WGS) entry which is preliminary data.</text>
</comment>
<name>A0ABV4DQH7_9LACO</name>
<dbReference type="HAMAP" id="MF_01808">
    <property type="entry name" value="Recomb_XerC_XerD"/>
    <property type="match status" value="1"/>
</dbReference>
<dbReference type="InterPro" id="IPR011932">
    <property type="entry name" value="Recomb_XerD"/>
</dbReference>
<evidence type="ECO:0000259" key="12">
    <source>
        <dbReference type="PROSITE" id="PS51898"/>
    </source>
</evidence>
<dbReference type="InterPro" id="IPR011010">
    <property type="entry name" value="DNA_brk_join_enz"/>
</dbReference>
<evidence type="ECO:0000256" key="8">
    <source>
        <dbReference type="ARBA" id="ARBA00023125"/>
    </source>
</evidence>
<evidence type="ECO:0000256" key="6">
    <source>
        <dbReference type="ARBA" id="ARBA00022829"/>
    </source>
</evidence>
<dbReference type="EMBL" id="JBCLUF010000026">
    <property type="protein sequence ID" value="MEY8662709.1"/>
    <property type="molecule type" value="Genomic_DNA"/>
</dbReference>
<evidence type="ECO:0000256" key="2">
    <source>
        <dbReference type="ARBA" id="ARBA00010450"/>
    </source>
</evidence>
<evidence type="ECO:0000256" key="5">
    <source>
        <dbReference type="ARBA" id="ARBA00022618"/>
    </source>
</evidence>
<comment type="subcellular location">
    <subcellularLocation>
        <location evidence="1 11">Cytoplasm</location>
    </subcellularLocation>
</comment>
<keyword evidence="7 11" id="KW-0229">DNA integration</keyword>
<feature type="domain" description="Core-binding (CB)" evidence="13">
    <location>
        <begin position="4"/>
        <end position="90"/>
    </location>
</feature>
<sequence>MSGNRNDELVADYLHYLLVERGLSKNTLASYGSDLKLFLAYLADQNNLAVTKVDRETVIAYLDENFKHQKKRSSLSRMLTSLRRFFRYLKQEELIQEDPMQLIDLPKKEEHLPEVLSASEVELLLATPDVAKPLGLRDRAILEVMYATGLRVSEVIALKMDDLHLELGIVQTLGKGQKERIVPIGDVAIKWLEEYLQKARPKLVRQPLAYVFVNFHGQQLTRQGIWKNLRKYVGLAGIKKNVTPHTLRHSFATHILENGADLRIVQELLGHADISTTQLYTHLSKKRLAEVYNKTHPHA</sequence>
<comment type="function">
    <text evidence="11">Site-specific tyrosine recombinase, which acts by catalyzing the cutting and rejoining of the recombining DNA molecules. The XerC-XerD complex is essential to convert dimers of the bacterial chromosome into monomers to permit their segregation at cell division. It also contributes to the segregational stability of plasmids.</text>
</comment>
<dbReference type="Proteomes" id="UP001565236">
    <property type="component" value="Unassembled WGS sequence"/>
</dbReference>
<keyword evidence="4 11" id="KW-0963">Cytoplasm</keyword>
<evidence type="ECO:0000259" key="13">
    <source>
        <dbReference type="PROSITE" id="PS51900"/>
    </source>
</evidence>
<comment type="similarity">
    <text evidence="2 11">Belongs to the 'phage' integrase family. XerD subfamily.</text>
</comment>
<evidence type="ECO:0000313" key="15">
    <source>
        <dbReference type="Proteomes" id="UP001565236"/>
    </source>
</evidence>
<feature type="active site" evidence="11">
    <location>
        <position position="271"/>
    </location>
</feature>
<evidence type="ECO:0000256" key="1">
    <source>
        <dbReference type="ARBA" id="ARBA00004496"/>
    </source>
</evidence>
<dbReference type="RefSeq" id="WP_369942465.1">
    <property type="nucleotide sequence ID" value="NZ_JBCLUF010000026.1"/>
</dbReference>
<feature type="active site" evidence="11">
    <location>
        <position position="248"/>
    </location>
</feature>
<gene>
    <name evidence="11 14" type="primary">xerD</name>
    <name evidence="14" type="ORF">AALT52_07400</name>
</gene>
<organism evidence="14 15">
    <name type="scientific">Ligilactobacillus faecis</name>
    <dbReference type="NCBI Taxonomy" id="762833"/>
    <lineage>
        <taxon>Bacteria</taxon>
        <taxon>Bacillati</taxon>
        <taxon>Bacillota</taxon>
        <taxon>Bacilli</taxon>
        <taxon>Lactobacillales</taxon>
        <taxon>Lactobacillaceae</taxon>
        <taxon>Ligilactobacillus</taxon>
    </lineage>
</organism>
<dbReference type="NCBIfam" id="NF001399">
    <property type="entry name" value="PRK00283.1"/>
    <property type="match status" value="1"/>
</dbReference>
<dbReference type="PANTHER" id="PTHR30349:SF81">
    <property type="entry name" value="TYROSINE RECOMBINASE XERC"/>
    <property type="match status" value="1"/>
</dbReference>
<protein>
    <recommendedName>
        <fullName evidence="3 11">Tyrosine recombinase XerD</fullName>
    </recommendedName>
</protein>
<dbReference type="NCBIfam" id="TIGR02225">
    <property type="entry name" value="recomb_XerD"/>
    <property type="match status" value="1"/>
</dbReference>
<dbReference type="NCBIfam" id="NF040815">
    <property type="entry name" value="recomb_XerA_Arch"/>
    <property type="match status" value="1"/>
</dbReference>
<dbReference type="HAMAP" id="MF_01807">
    <property type="entry name" value="Recomb_XerD"/>
    <property type="match status" value="1"/>
</dbReference>
<dbReference type="InterPro" id="IPR002104">
    <property type="entry name" value="Integrase_catalytic"/>
</dbReference>
<dbReference type="InterPro" id="IPR050090">
    <property type="entry name" value="Tyrosine_recombinase_XerCD"/>
</dbReference>
<reference evidence="14 15" key="1">
    <citation type="submission" date="2024-03" db="EMBL/GenBank/DDBJ databases">
        <title>Mouse gut bacterial collection (mGBC) of GemPharmatech.</title>
        <authorList>
            <person name="He Y."/>
            <person name="Dong L."/>
            <person name="Wu D."/>
            <person name="Gao X."/>
            <person name="Lin Z."/>
        </authorList>
    </citation>
    <scope>NUCLEOTIDE SEQUENCE [LARGE SCALE GENOMIC DNA]</scope>
    <source>
        <strain evidence="14 15">15-30</strain>
    </source>
</reference>
<keyword evidence="5 11" id="KW-0132">Cell division</keyword>
<keyword evidence="9 11" id="KW-0233">DNA recombination</keyword>
<evidence type="ECO:0000256" key="10">
    <source>
        <dbReference type="ARBA" id="ARBA00023306"/>
    </source>
</evidence>
<evidence type="ECO:0000256" key="9">
    <source>
        <dbReference type="ARBA" id="ARBA00023172"/>
    </source>
</evidence>
<dbReference type="InterPro" id="IPR004107">
    <property type="entry name" value="Integrase_SAM-like_N"/>
</dbReference>
<comment type="subunit">
    <text evidence="11">Forms a cyclic heterotetrameric complex composed of two molecules of XerC and two molecules of XerD.</text>
</comment>
<keyword evidence="8 11" id="KW-0238">DNA-binding</keyword>
<dbReference type="InterPro" id="IPR023009">
    <property type="entry name" value="Tyrosine_recombinase_XerC/XerD"/>
</dbReference>
<evidence type="ECO:0000256" key="7">
    <source>
        <dbReference type="ARBA" id="ARBA00022908"/>
    </source>
</evidence>
<keyword evidence="10 11" id="KW-0131">Cell cycle</keyword>
<dbReference type="CDD" id="cd00798">
    <property type="entry name" value="INT_XerDC_C"/>
    <property type="match status" value="1"/>
</dbReference>
<feature type="active site" description="O-(3'-phospho-DNA)-tyrosine intermediate" evidence="11">
    <location>
        <position position="280"/>
    </location>
</feature>